<dbReference type="Proteomes" id="UP000095472">
    <property type="component" value="Chromosome"/>
</dbReference>
<sequence length="339" mass="38528">MLAFVNSIVTASPLISDGHCDRWQPGLVALHILGDWSIAFSYCAIAIALIYRTQKHPDYNWKLLLFSALIVAGATTHIMECLNARASSTGVQRYPQSDRSNCVNFLITRPLQTRGFPHLHLRSPTSRRKPALARNPPAFDGGCFPLAFYVVDNRSDEILYFNHRFCQIWGIEHLEAAMQRGELKNNEIIPDCLPQLVDVPAFAESCKPLQTEENRDAIEDEIPFTQGRTIRRFSTQIRDESDRYFGRLYLFEDISDRKQAETALKESEIRFQAFMDNSPTAAWITNDKGRILYLNPAYYRQFNVPNSYQPGKTDLSFSPPNSGKNISKTLVKSSTANKP</sequence>
<keyword evidence="2" id="KW-1185">Reference proteome</keyword>
<protein>
    <submittedName>
        <fullName evidence="1">PAS domain-containing protein</fullName>
    </submittedName>
</protein>
<name>A0ACD5GQC1_9CYAN</name>
<proteinExistence type="predicted"/>
<dbReference type="EMBL" id="CP182909">
    <property type="protein sequence ID" value="XPM62839.1"/>
    <property type="molecule type" value="Genomic_DNA"/>
</dbReference>
<evidence type="ECO:0000313" key="1">
    <source>
        <dbReference type="EMBL" id="XPM62839.1"/>
    </source>
</evidence>
<reference evidence="1 2" key="1">
    <citation type="journal article" date="2016" name="Genome Announc.">
        <title>Draft Genome Sequence of the Thermotolerant Cyanobacterium Desertifilum sp. IPPAS B-1220.</title>
        <authorList>
            <person name="Mironov K.S."/>
            <person name="Sinetova M.A."/>
            <person name="Bolatkhan K."/>
            <person name="Zayadan B.K."/>
            <person name="Ustinova V.V."/>
            <person name="Kupriyanova E.V."/>
            <person name="Skrypnik A.N."/>
            <person name="Gogoleva N.E."/>
            <person name="Gogolev Y.V."/>
            <person name="Los D.A."/>
        </authorList>
    </citation>
    <scope>NUCLEOTIDE SEQUENCE [LARGE SCALE GENOMIC DNA]</scope>
    <source>
        <strain evidence="1 2">IPPAS B-1220</strain>
    </source>
</reference>
<organism evidence="1 2">
    <name type="scientific">Desertifilum tharense IPPAS B-1220</name>
    <dbReference type="NCBI Taxonomy" id="1781255"/>
    <lineage>
        <taxon>Bacteria</taxon>
        <taxon>Bacillati</taxon>
        <taxon>Cyanobacteriota</taxon>
        <taxon>Cyanophyceae</taxon>
        <taxon>Desertifilales</taxon>
        <taxon>Desertifilaceae</taxon>
        <taxon>Desertifilum</taxon>
    </lineage>
</organism>
<evidence type="ECO:0000313" key="2">
    <source>
        <dbReference type="Proteomes" id="UP000095472"/>
    </source>
</evidence>
<gene>
    <name evidence="1" type="ORF">BH720_025300</name>
</gene>
<accession>A0ACD5GQC1</accession>